<reference evidence="1 2" key="1">
    <citation type="submission" date="2019-01" db="EMBL/GenBank/DDBJ databases">
        <authorList>
            <consortium name="Pathogen Informatics"/>
        </authorList>
    </citation>
    <scope>NUCLEOTIDE SEQUENCE [LARGE SCALE GENOMIC DNA]</scope>
    <source>
        <strain evidence="1 2">NCTC10183</strain>
    </source>
</reference>
<dbReference type="OrthoDB" id="403803at2"/>
<keyword evidence="2" id="KW-1185">Reference proteome</keyword>
<dbReference type="AlphaFoldDB" id="A0A449A2J4"/>
<protein>
    <submittedName>
        <fullName evidence="1">Uncharacterized protein</fullName>
    </submittedName>
</protein>
<proteinExistence type="predicted"/>
<gene>
    <name evidence="1" type="ORF">NCTC10183_00191</name>
</gene>
<name>A0A449A2J4_9BACT</name>
<dbReference type="Proteomes" id="UP000290568">
    <property type="component" value="Chromosome"/>
</dbReference>
<organism evidence="1 2">
    <name type="scientific">Mycoplasmopsis gallinacea</name>
    <dbReference type="NCBI Taxonomy" id="29556"/>
    <lineage>
        <taxon>Bacteria</taxon>
        <taxon>Bacillati</taxon>
        <taxon>Mycoplasmatota</taxon>
        <taxon>Mycoplasmoidales</taxon>
        <taxon>Metamycoplasmataceae</taxon>
        <taxon>Mycoplasmopsis</taxon>
    </lineage>
</organism>
<evidence type="ECO:0000313" key="1">
    <source>
        <dbReference type="EMBL" id="VEU58432.1"/>
    </source>
</evidence>
<evidence type="ECO:0000313" key="2">
    <source>
        <dbReference type="Proteomes" id="UP000290568"/>
    </source>
</evidence>
<dbReference type="EMBL" id="LR214950">
    <property type="protein sequence ID" value="VEU58432.1"/>
    <property type="molecule type" value="Genomic_DNA"/>
</dbReference>
<accession>A0A449A2J4</accession>
<dbReference type="RefSeq" id="WP_129620108.1">
    <property type="nucleotide sequence ID" value="NZ_LR214950.1"/>
</dbReference>
<sequence>MYNGADISSEVANLALTVVNNTTLKVSFKIKDGEGATENTKEVEIGGFADLDEAGKLAVAPEKIKQALANIALGMSDNSNIEQAKSIRENITKFILTTQTEGVNVLEPSYMISPFTGKVRAQFILENEGIKLLFLSFQVETL</sequence>